<dbReference type="Proteomes" id="UP000297839">
    <property type="component" value="Unassembled WGS sequence"/>
</dbReference>
<name>A0A4Z0BEF5_9BURK</name>
<gene>
    <name evidence="1" type="ORF">EZ216_18510</name>
</gene>
<evidence type="ECO:0000313" key="2">
    <source>
        <dbReference type="Proteomes" id="UP000297839"/>
    </source>
</evidence>
<dbReference type="AlphaFoldDB" id="A0A4Z0BEF5"/>
<accession>A0A4Z0BEF5</accession>
<sequence length="100" mass="10778">MKTRSTHSGVPLTVTAIERSGDGSVTHLHGVYRGGRPWRLSMQDALSAVQAGHYIMSLRHGPTRVRLGVAGRPEARLEARSRTGEDLLLALPQVEIGQAA</sequence>
<organism evidence="1 2">
    <name type="scientific">Ramlibacter humi</name>
    <dbReference type="NCBI Taxonomy" id="2530451"/>
    <lineage>
        <taxon>Bacteria</taxon>
        <taxon>Pseudomonadati</taxon>
        <taxon>Pseudomonadota</taxon>
        <taxon>Betaproteobacteria</taxon>
        <taxon>Burkholderiales</taxon>
        <taxon>Comamonadaceae</taxon>
        <taxon>Ramlibacter</taxon>
    </lineage>
</organism>
<proteinExistence type="predicted"/>
<keyword evidence="2" id="KW-1185">Reference proteome</keyword>
<dbReference type="RefSeq" id="WP_135251268.1">
    <property type="nucleotide sequence ID" value="NZ_SMLK01000007.1"/>
</dbReference>
<protein>
    <submittedName>
        <fullName evidence="1">Uncharacterized protein</fullName>
    </submittedName>
</protein>
<comment type="caution">
    <text evidence="1">The sequence shown here is derived from an EMBL/GenBank/DDBJ whole genome shotgun (WGS) entry which is preliminary data.</text>
</comment>
<evidence type="ECO:0000313" key="1">
    <source>
        <dbReference type="EMBL" id="TFY97715.1"/>
    </source>
</evidence>
<dbReference type="EMBL" id="SMLK01000007">
    <property type="protein sequence ID" value="TFY97715.1"/>
    <property type="molecule type" value="Genomic_DNA"/>
</dbReference>
<reference evidence="1 2" key="1">
    <citation type="submission" date="2019-03" db="EMBL/GenBank/DDBJ databases">
        <title>Ramlibacter sp. 18x22-1, whole genome shotgun sequence.</title>
        <authorList>
            <person name="Zhang X."/>
            <person name="Feng G."/>
            <person name="Zhu H."/>
        </authorList>
    </citation>
    <scope>NUCLEOTIDE SEQUENCE [LARGE SCALE GENOMIC DNA]</scope>
    <source>
        <strain evidence="1 2">18x22-1</strain>
    </source>
</reference>
<dbReference type="OrthoDB" id="9968615at2"/>